<feature type="compositionally biased region" description="Basic and acidic residues" evidence="8">
    <location>
        <begin position="1715"/>
        <end position="1725"/>
    </location>
</feature>
<feature type="region of interest" description="Disordered" evidence="8">
    <location>
        <begin position="1715"/>
        <end position="1781"/>
    </location>
</feature>
<evidence type="ECO:0000313" key="11">
    <source>
        <dbReference type="EMBL" id="RSH91391.1"/>
    </source>
</evidence>
<dbReference type="PANTHER" id="PTHR11254:SF67">
    <property type="entry name" value="E3 UBIQUITIN-PROTEIN LIGASE HUWE1"/>
    <property type="match status" value="1"/>
</dbReference>
<dbReference type="PROSITE" id="PS50030">
    <property type="entry name" value="UBA"/>
    <property type="match status" value="1"/>
</dbReference>
<reference evidence="11 12" key="1">
    <citation type="submission" date="2018-11" db="EMBL/GenBank/DDBJ databases">
        <title>Genome sequence of Saitozyma podzolica DSM 27192.</title>
        <authorList>
            <person name="Aliyu H."/>
            <person name="Gorte O."/>
            <person name="Ochsenreither K."/>
        </authorList>
    </citation>
    <scope>NUCLEOTIDE SEQUENCE [LARGE SCALE GENOMIC DNA]</scope>
    <source>
        <strain evidence="11 12">DSM 27192</strain>
    </source>
</reference>
<comment type="pathway">
    <text evidence="2">Protein modification; protein ubiquitination.</text>
</comment>
<dbReference type="STRING" id="1890683.A0A427YJZ7"/>
<proteinExistence type="inferred from homology"/>
<dbReference type="GO" id="GO:0005634">
    <property type="term" value="C:nucleus"/>
    <property type="evidence" value="ECO:0007669"/>
    <property type="project" value="TreeGrafter"/>
</dbReference>
<feature type="region of interest" description="Disordered" evidence="8">
    <location>
        <begin position="1109"/>
        <end position="1167"/>
    </location>
</feature>
<dbReference type="SUPFAM" id="SSF56204">
    <property type="entry name" value="Hect, E3 ligase catalytic domain"/>
    <property type="match status" value="1"/>
</dbReference>
<evidence type="ECO:0000256" key="4">
    <source>
        <dbReference type="ARBA" id="ARBA00022679"/>
    </source>
</evidence>
<evidence type="ECO:0000256" key="5">
    <source>
        <dbReference type="ARBA" id="ARBA00022786"/>
    </source>
</evidence>
<evidence type="ECO:0000256" key="2">
    <source>
        <dbReference type="ARBA" id="ARBA00004906"/>
    </source>
</evidence>
<dbReference type="InterPro" id="IPR050409">
    <property type="entry name" value="E3_ubiq-protein_ligase"/>
</dbReference>
<dbReference type="GO" id="GO:0061630">
    <property type="term" value="F:ubiquitin protein ligase activity"/>
    <property type="evidence" value="ECO:0007669"/>
    <property type="project" value="UniProtKB-EC"/>
</dbReference>
<dbReference type="SMART" id="SM00119">
    <property type="entry name" value="HECTc"/>
    <property type="match status" value="1"/>
</dbReference>
<feature type="compositionally biased region" description="Low complexity" evidence="8">
    <location>
        <begin position="2112"/>
        <end position="2123"/>
    </location>
</feature>
<comment type="catalytic activity">
    <reaction evidence="1">
        <text>S-ubiquitinyl-[E2 ubiquitin-conjugating enzyme]-L-cysteine + [acceptor protein]-L-lysine = [E2 ubiquitin-conjugating enzyme]-L-cysteine + N(6)-ubiquitinyl-[acceptor protein]-L-lysine.</text>
        <dbReference type="EC" id="2.3.2.26"/>
    </reaction>
</comment>
<accession>A0A427YJZ7</accession>
<dbReference type="SUPFAM" id="SSF48371">
    <property type="entry name" value="ARM repeat"/>
    <property type="match status" value="1"/>
</dbReference>
<feature type="compositionally biased region" description="Acidic residues" evidence="8">
    <location>
        <begin position="1796"/>
        <end position="1816"/>
    </location>
</feature>
<dbReference type="Pfam" id="PF00627">
    <property type="entry name" value="UBA"/>
    <property type="match status" value="1"/>
</dbReference>
<dbReference type="InterPro" id="IPR009060">
    <property type="entry name" value="UBA-like_sf"/>
</dbReference>
<organism evidence="11 12">
    <name type="scientific">Saitozyma podzolica</name>
    <dbReference type="NCBI Taxonomy" id="1890683"/>
    <lineage>
        <taxon>Eukaryota</taxon>
        <taxon>Fungi</taxon>
        <taxon>Dikarya</taxon>
        <taxon>Basidiomycota</taxon>
        <taxon>Agaricomycotina</taxon>
        <taxon>Tremellomycetes</taxon>
        <taxon>Tremellales</taxon>
        <taxon>Trimorphomycetaceae</taxon>
        <taxon>Saitozyma</taxon>
    </lineage>
</organism>
<dbReference type="Gene3D" id="1.10.8.10">
    <property type="entry name" value="DNA helicase RuvA subunit, C-terminal domain"/>
    <property type="match status" value="1"/>
</dbReference>
<evidence type="ECO:0000256" key="6">
    <source>
        <dbReference type="ARBA" id="ARBA00034494"/>
    </source>
</evidence>
<dbReference type="Gene3D" id="3.90.1750.10">
    <property type="entry name" value="Hect, E3 ligase catalytic domains"/>
    <property type="match status" value="1"/>
</dbReference>
<dbReference type="FunFam" id="3.90.1750.10:FF:000003">
    <property type="entry name" value="E3 ubiquitin-protein ligase UPL1"/>
    <property type="match status" value="1"/>
</dbReference>
<dbReference type="UniPathway" id="UPA00143"/>
<dbReference type="InterPro" id="IPR010309">
    <property type="entry name" value="E3_Ub_ligase_DUF908"/>
</dbReference>
<dbReference type="GO" id="GO:0005737">
    <property type="term" value="C:cytoplasm"/>
    <property type="evidence" value="ECO:0007669"/>
    <property type="project" value="TreeGrafter"/>
</dbReference>
<dbReference type="Gene3D" id="3.30.2410.10">
    <property type="entry name" value="Hect, E3 ligase catalytic domain"/>
    <property type="match status" value="1"/>
</dbReference>
<dbReference type="CDD" id="cd00078">
    <property type="entry name" value="HECTc"/>
    <property type="match status" value="1"/>
</dbReference>
<dbReference type="InterPro" id="IPR025527">
    <property type="entry name" value="HUWE1/Rev1_UBM"/>
</dbReference>
<evidence type="ECO:0000259" key="9">
    <source>
        <dbReference type="PROSITE" id="PS50030"/>
    </source>
</evidence>
<evidence type="ECO:0000256" key="8">
    <source>
        <dbReference type="SAM" id="MobiDB-lite"/>
    </source>
</evidence>
<feature type="domain" description="HECT" evidence="10">
    <location>
        <begin position="2852"/>
        <end position="3187"/>
    </location>
</feature>
<dbReference type="Proteomes" id="UP000279259">
    <property type="component" value="Unassembled WGS sequence"/>
</dbReference>
<comment type="caution">
    <text evidence="11">The sequence shown here is derived from an EMBL/GenBank/DDBJ whole genome shotgun (WGS) entry which is preliminary data.</text>
</comment>
<dbReference type="PROSITE" id="PS50237">
    <property type="entry name" value="HECT"/>
    <property type="match status" value="1"/>
</dbReference>
<name>A0A427YJZ7_9TREE</name>
<evidence type="ECO:0000313" key="12">
    <source>
        <dbReference type="Proteomes" id="UP000279259"/>
    </source>
</evidence>
<dbReference type="InterPro" id="IPR000569">
    <property type="entry name" value="HECT_dom"/>
</dbReference>
<feature type="compositionally biased region" description="Acidic residues" evidence="8">
    <location>
        <begin position="1763"/>
        <end position="1777"/>
    </location>
</feature>
<keyword evidence="4" id="KW-0808">Transferase</keyword>
<dbReference type="Gene3D" id="3.30.2160.10">
    <property type="entry name" value="Hect, E3 ligase catalytic domain"/>
    <property type="match status" value="1"/>
</dbReference>
<feature type="active site" description="Glycyl thioester intermediate" evidence="7">
    <location>
        <position position="3155"/>
    </location>
</feature>
<dbReference type="EC" id="2.3.2.26" evidence="3"/>
<dbReference type="Pfam" id="PF14377">
    <property type="entry name" value="UBM"/>
    <property type="match status" value="2"/>
</dbReference>
<evidence type="ECO:0000256" key="7">
    <source>
        <dbReference type="PROSITE-ProRule" id="PRU00104"/>
    </source>
</evidence>
<dbReference type="FunFam" id="3.30.2160.10:FF:000001">
    <property type="entry name" value="E3 ubiquitin-protein ligase NEDD4-like"/>
    <property type="match status" value="1"/>
</dbReference>
<dbReference type="Pfam" id="PF00632">
    <property type="entry name" value="HECT"/>
    <property type="match status" value="1"/>
</dbReference>
<dbReference type="InterPro" id="IPR016024">
    <property type="entry name" value="ARM-type_fold"/>
</dbReference>
<dbReference type="SUPFAM" id="SSF46934">
    <property type="entry name" value="UBA-like"/>
    <property type="match status" value="1"/>
</dbReference>
<feature type="domain" description="UBA" evidence="9">
    <location>
        <begin position="1064"/>
        <end position="1104"/>
    </location>
</feature>
<feature type="region of interest" description="Disordered" evidence="8">
    <location>
        <begin position="1796"/>
        <end position="1817"/>
    </location>
</feature>
<evidence type="ECO:0000259" key="10">
    <source>
        <dbReference type="PROSITE" id="PS50237"/>
    </source>
</evidence>
<comment type="similarity">
    <text evidence="6">Belongs to the UPL family. TOM1/PTR1 subfamily.</text>
</comment>
<keyword evidence="12" id="KW-1185">Reference proteome</keyword>
<dbReference type="SMART" id="SM00165">
    <property type="entry name" value="UBA"/>
    <property type="match status" value="1"/>
</dbReference>
<evidence type="ECO:0000256" key="3">
    <source>
        <dbReference type="ARBA" id="ARBA00012485"/>
    </source>
</evidence>
<dbReference type="InterPro" id="IPR010314">
    <property type="entry name" value="E3_Ub_ligase_DUF913"/>
</dbReference>
<dbReference type="GO" id="GO:0000209">
    <property type="term" value="P:protein polyubiquitination"/>
    <property type="evidence" value="ECO:0007669"/>
    <property type="project" value="TreeGrafter"/>
</dbReference>
<evidence type="ECO:0000256" key="1">
    <source>
        <dbReference type="ARBA" id="ARBA00000885"/>
    </source>
</evidence>
<dbReference type="InterPro" id="IPR015940">
    <property type="entry name" value="UBA"/>
</dbReference>
<dbReference type="InterPro" id="IPR035983">
    <property type="entry name" value="Hect_E3_ubiquitin_ligase"/>
</dbReference>
<feature type="region of interest" description="Disordered" evidence="8">
    <location>
        <begin position="2521"/>
        <end position="2542"/>
    </location>
</feature>
<feature type="compositionally biased region" description="Acidic residues" evidence="8">
    <location>
        <begin position="1726"/>
        <end position="1746"/>
    </location>
</feature>
<dbReference type="GO" id="GO:0006511">
    <property type="term" value="P:ubiquitin-dependent protein catabolic process"/>
    <property type="evidence" value="ECO:0007669"/>
    <property type="project" value="TreeGrafter"/>
</dbReference>
<dbReference type="FunFam" id="3.30.2410.10:FF:000009">
    <property type="entry name" value="Probable E3 ubiquitin-protein ligase HECTD2"/>
    <property type="match status" value="1"/>
</dbReference>
<dbReference type="OrthoDB" id="8068875at2759"/>
<dbReference type="Pfam" id="PF06012">
    <property type="entry name" value="DUF908"/>
    <property type="match status" value="1"/>
</dbReference>
<sequence length="3187" mass="351281">MKVKRSAKKQTIPTKDVTSYIDRILSASDQELASTLRLLDVWRYPRGDLHSWIPALDRFDTLLAEVIESYEIHKLQTNDFTPKTKELVLEVLRMQRLLLEHCTNRKLFASYDVLIRPSQQYLHSTPFEPGQSPDAIQRLLILARGWEKLESRGSLAFIASSEDYTPPDEPVTITFYPTTGNKGAAMTVDLSGLDPNSPHDQLAQLGEEHGIALEDRFAALCKLRLAHMTDLATRRKLLAIRLYAMGSYVCLAPEDAAQSNFYLYEPEIVPQIAELLVLTNDVGDEIRSAALQALDSCARHRRGLNAVTTALGTNVGHGLLMTLLRAVIKTEHSYELVDAVLQHLGLIVGVSTHNNMLLSAGVVPLLLDFSATQNPRRDNYIPRVCGILDQIVFGTNQGMSVFSNANGLNIFVHRIKDEIDMDWVVTPSEIVSEDNVLAYAANPLRSFLRNVSRLMSATGGTEGLRNLVDTDLPKSLRRIFENPQKYSDRVFSLSINVMATFVHNEPTSLSILQEMQLPQTLFAKLEESTPRSFEVLAAIPGAVGAVCLNSAGLKYTADHPKVLTNLSDLAISPDLKDTPSERDYIVTIGTALDELVRHHPSLRAGVQERVFALLPEAIEKAQTYEPETPSDYILDRMSIETPAKEAPTNPHLDRLGKIFRLIEGVFHNTSVCKEFIQQGGITELLSIADLPCVPIKFGATEAALHLSHVFRIISEQDHILLISSMISSIEEALTQCRRFWQGDEPHEAWMRIHRGEASDEDRAEFKRLRGVAVRLTYMSESFLGSAFSHSRIATSLIKALRASKTFVPDIGALHRAAFREHGNEAESGAKFLATRLNAILAKFWKSAIKLLYVRRNPEAAHKAEASALANSIAQILVHHLELPPEGARGTKVDTVAIGLTSVLLFDERAHEGHLNTLLFLAFEKQGGVICLRDAMARLVDSMDEAYAEGKKDDVPTTAGNRVAVMVLASLVASRALLESPQTMSLIGAGNFSPPDVLVKVRHDLFPLVRRIWESKWLPTAPTPLVKYAAKALLTIMEAKAESPASAPAPQPIIPIPAIARAPATADPARVEQLVEMGFDRSAADLALVRARNNVAAAAELILSMPHLFQNLPAPEPEPAPAGSGDQNAEESGEAGSAQEHDGAEATNATATDASEAPAEEESPMEVDTPDLREALNHLRDELKQTLPQRALEILDQAEDLVFDLLPAFEGKGISFLLDQALSVGENYESAREGSVSARLRLVVVSLKSSDVVLGDGDLEKAKRLLSVLPFETSPRPRWTPAALLLGELVLINASPVTEVKIGDDPNSPVTKETASDDILTRVAKACQLIAEDKEASRDDLLSAMRLLVVITRQQSIASECLPVLLAAFSSPSPKLRGCHPLLAMIVRHAFEDKTNLAVVMRKEIHEWMSPARNKVSDISHFVRQLRQVALRDPTEFVATVDATCTLNDPTPPQSVFHIRSKQVTKEAAEGSDPFRESPVSPSAKTVMDQLLTELSKAIDQHEDENAQAYSGLLMALVTEVIGSYIPSKQLFLSSLRTTVKAKGISTVIDWMCDITLTDIAARGTRTPEALRRLTLSGWAASLIVSLCSDITPTADMKDISEDLVSVRKTVLDALVRAIKDCANLTDLDARYGRLCALAELVFRLLVSRVSVVQHTPDESGTHMAKTMIEKNFVSTLTAAAGEVDLNYPNVRSVLGSILRALEHLSKMSIKWGKAEKPKDEIHDDLGGFEEESEDESDIDMDEEETPDLYRNSALGMGMPRDGDSEDEDEDDEDEEDMMQFGGDDVIDEMMDEDMDDDMVDEDDWTDEDDEGDEDDRDGLVEQEVILGPPGDDDEEVAWDGDLVHEHDSFMTDEGDFDDDGDPYDEIEMLEPLPTATEAVFYPQTAAAWGWEQGTTNEPAFGSRSRLLEDEASAMFGGRRPVPAGLAQHPLITPPTSAPAPAARRLPRGLSTVNGIQELISSLEGNASQEALRLLEQLIAQTRNTGGEAFRVDLAQDAEGAIALTLGGRSFHIPPPPAPAAADQDVTFEFVPKPTNQRWLEEMAIVPGGYSNTYTTRLVTHIVNHLMPEAKRLAEDEAEKQRKADEEEAERRRKEDEEREAAEKQKREEELESAAAIALPESRVSPPPPEVPDASGDVEMAPEPEAAPFESLARTIISIHGRDVDITDTGIDLEFLQALPDDMRADVVEQYMREHNRDRRPAADIPEPSSEISREFLDALPPEIRAEVLMQEALESARRSAPEAEGDLGPMGEAFPDLAGELQAIGSGMAAIANLLGGPQTDARGAGGGLARITGALGGSSTAVAKRSHREAIQLLDKNGIACLVRLLFFPEVFKRGYLFRVLVNLCENTNTRSDLLNLLLSVVQEGSGDLPAVDRSFQQMSLRAMSTPKVTPKTPKVSETPGPSSAAPLFAHLQSEHIPTFIAQRCFEALAYIVSSNQHAVVFFLTEHEQAVGLKKILSKKDKGKGKEKVIPQTKFPIVILLGLLDRPVLLKASSLMESLTGLLATITKPLSGLKKLEEANRVEAEAPPSEATEAPAAATPAQATTTVATLTGDGVPAAPHVSPPTTITKPPVIPHSVTRLVVNCLTEGECTSKTFSQTLALMQNLSHIPDTKEIILRELQTRSQELGKTIQQELAELAAALREEGEIDAATLAKFSPQTSSQSQLLRLLKTIDYLHISKVDSEPGEELTDQEKIVDQIFEALDFGPMWRRLSECLSIVEAAGDTDQIATVLLPLVEALMVMCKYRSRASREGSLPPVTPLAEFPPSADLFVSFTTAHRKVLNTIVRKNAALLSGSFSLLVRNSRVLEFDNKRAWFQLKLKRKRDQAVPVLHLNIRRQYVFEDSFHALQRKSDNEIKYGKLSVKFYNEDGIDAGGVTREWYSVLAQQIFDPNFALFEPVAADKQTYQPNKASAINVDHLAYFKFVGRVIGKAVIDNRLLDAYFNRAFYKQILGRTVDMRDLESIDPEYHKSLQWMLDNDITGVIDQEFTIEDDEFGEKKVVELKEGGAKIPVTEENKQEYVRLVVSYRLDNSIKDQIKAFLDGFYDIIPRQLVQIFEPDQLELLISGITTVDVDELKNATQLGGWKNTDPEISWFWRALRSFSQEERARFLMFVTSSSRVPLGGFNQLQGASGVQPFQIQKLYANEGSLPQASTCFNLLLLPKYESYEQLREKLLFAIYETSGFGKA</sequence>
<dbReference type="Gene3D" id="1.25.10.10">
    <property type="entry name" value="Leucine-rich Repeat Variant"/>
    <property type="match status" value="1"/>
</dbReference>
<dbReference type="EMBL" id="RSCD01000008">
    <property type="protein sequence ID" value="RSH91391.1"/>
    <property type="molecule type" value="Genomic_DNA"/>
</dbReference>
<feature type="compositionally biased region" description="Basic and acidic residues" evidence="8">
    <location>
        <begin position="2072"/>
        <end position="2108"/>
    </location>
</feature>
<feature type="region of interest" description="Disordered" evidence="8">
    <location>
        <begin position="2072"/>
        <end position="2137"/>
    </location>
</feature>
<protein>
    <recommendedName>
        <fullName evidence="3">HECT-type E3 ubiquitin transferase</fullName>
        <ecNumber evidence="3">2.3.2.26</ecNumber>
    </recommendedName>
</protein>
<feature type="compositionally biased region" description="Acidic residues" evidence="8">
    <location>
        <begin position="1157"/>
        <end position="1167"/>
    </location>
</feature>
<dbReference type="PANTHER" id="PTHR11254">
    <property type="entry name" value="HECT DOMAIN UBIQUITIN-PROTEIN LIGASE"/>
    <property type="match status" value="1"/>
</dbReference>
<gene>
    <name evidence="11" type="ORF">EHS25_009690</name>
</gene>
<dbReference type="InterPro" id="IPR011989">
    <property type="entry name" value="ARM-like"/>
</dbReference>
<dbReference type="Pfam" id="PF06025">
    <property type="entry name" value="DUF913"/>
    <property type="match status" value="2"/>
</dbReference>
<keyword evidence="5 7" id="KW-0833">Ubl conjugation pathway</keyword>
<feature type="compositionally biased region" description="Low complexity" evidence="8">
    <location>
        <begin position="2526"/>
        <end position="2542"/>
    </location>
</feature>
<dbReference type="CDD" id="cd14291">
    <property type="entry name" value="UBA1_NUB1_like"/>
    <property type="match status" value="1"/>
</dbReference>